<dbReference type="EMBL" id="FPJO01000031">
    <property type="protein sequence ID" value="SFY42736.1"/>
    <property type="molecule type" value="Genomic_DNA"/>
</dbReference>
<gene>
    <name evidence="2" type="ORF">SAMN02787144_103170</name>
    <name evidence="3" type="ORF">SAMN02787144_10731</name>
</gene>
<name>A0A1K2FD64_STRAR</name>
<evidence type="ECO:0000313" key="2">
    <source>
        <dbReference type="EMBL" id="SFY42736.1"/>
    </source>
</evidence>
<evidence type="ECO:0008006" key="5">
    <source>
        <dbReference type="Google" id="ProtNLM"/>
    </source>
</evidence>
<evidence type="ECO:0000313" key="4">
    <source>
        <dbReference type="Proteomes" id="UP000181909"/>
    </source>
</evidence>
<protein>
    <recommendedName>
        <fullName evidence="5">IclR helix-turn-helix domain-containing protein</fullName>
    </recommendedName>
</protein>
<dbReference type="InterPro" id="IPR036390">
    <property type="entry name" value="WH_DNA-bd_sf"/>
</dbReference>
<feature type="region of interest" description="Disordered" evidence="1">
    <location>
        <begin position="1"/>
        <end position="38"/>
    </location>
</feature>
<accession>A0A1K2FD64</accession>
<proteinExistence type="predicted"/>
<reference evidence="3 4" key="1">
    <citation type="submission" date="2016-11" db="EMBL/GenBank/DDBJ databases">
        <authorList>
            <person name="Jaros S."/>
            <person name="Januszkiewicz K."/>
            <person name="Wedrychowicz H."/>
        </authorList>
    </citation>
    <scope>NUCLEOTIDE SEQUENCE [LARGE SCALE GENOMIC DNA]</scope>
    <source>
        <strain evidence="3 4">OK807</strain>
    </source>
</reference>
<dbReference type="Proteomes" id="UP000181909">
    <property type="component" value="Unassembled WGS sequence"/>
</dbReference>
<feature type="compositionally biased region" description="Polar residues" evidence="1">
    <location>
        <begin position="1"/>
        <end position="11"/>
    </location>
</feature>
<evidence type="ECO:0000313" key="3">
    <source>
        <dbReference type="EMBL" id="SFY45398.1"/>
    </source>
</evidence>
<dbReference type="AlphaFoldDB" id="A0A1K2FD64"/>
<dbReference type="SUPFAM" id="SSF46785">
    <property type="entry name" value="Winged helix' DNA-binding domain"/>
    <property type="match status" value="1"/>
</dbReference>
<organism evidence="3 4">
    <name type="scientific">Streptomyces atratus</name>
    <dbReference type="NCBI Taxonomy" id="1893"/>
    <lineage>
        <taxon>Bacteria</taxon>
        <taxon>Bacillati</taxon>
        <taxon>Actinomycetota</taxon>
        <taxon>Actinomycetes</taxon>
        <taxon>Kitasatosporales</taxon>
        <taxon>Streptomycetaceae</taxon>
        <taxon>Streptomyces</taxon>
    </lineage>
</organism>
<evidence type="ECO:0000256" key="1">
    <source>
        <dbReference type="SAM" id="MobiDB-lite"/>
    </source>
</evidence>
<dbReference type="EMBL" id="FPJO01000073">
    <property type="protein sequence ID" value="SFY45398.1"/>
    <property type="molecule type" value="Genomic_DNA"/>
</dbReference>
<sequence length="110" mass="12374">DSSKVVTSMTITLLPPPSPEPALPATTVRENTGNGKTGSRMARVLAILQTEPERLWRAREIAELLGDVTLVATYRQLARWTERGMIKRVRMGRYTAITQTTSPLRDLRKR</sequence>
<feature type="non-terminal residue" evidence="3">
    <location>
        <position position="1"/>
    </location>
</feature>